<evidence type="ECO:0000313" key="4">
    <source>
        <dbReference type="Proteomes" id="UP001589828"/>
    </source>
</evidence>
<dbReference type="Proteomes" id="UP001589828">
    <property type="component" value="Unassembled WGS sequence"/>
</dbReference>
<protein>
    <submittedName>
        <fullName evidence="3">Glycosyltransferase family 4 protein</fullName>
        <ecNumber evidence="3">2.4.-.-</ecNumber>
    </submittedName>
</protein>
<dbReference type="Gene3D" id="3.40.50.2000">
    <property type="entry name" value="Glycogen Phosphorylase B"/>
    <property type="match status" value="2"/>
</dbReference>
<sequence length="366" mass="41490">MRYVFISYNYSADFSSPEAWFTRNLGYAGVMDNLSKKHEVINIKQINYEGIVTHNNIAYHFVNFSKKKLHFNFQLNRYVKSLNPDVVILHGLHQPLQLIQLGLMLGKHTRIIVQNHAEKPFPGGIKKSLQKLADKYADAYLFASHDMGMEWVTAGNLKSLGKIHEVMEVSSVFFPIPRPVAESQTNVKEAPVFLWVGRLNDNKDPLNVVRAFLKFAECSPEAKLYMIYHTEELLPEIHELLNSSPNKEAIELIGKVPHADLLYWYNSADFILSGSHYEGSGTAICEAMSCGCVPLVTDILSFRMITNNGECGVLYEPGNEAALLEVLMQTKQMNVPEKRRLSIEHYKQNLSFEAIAERIEGIAGRL</sequence>
<dbReference type="PANTHER" id="PTHR46401">
    <property type="entry name" value="GLYCOSYLTRANSFERASE WBBK-RELATED"/>
    <property type="match status" value="1"/>
</dbReference>
<dbReference type="InterPro" id="IPR001296">
    <property type="entry name" value="Glyco_trans_1"/>
</dbReference>
<dbReference type="Pfam" id="PF00534">
    <property type="entry name" value="Glycos_transf_1"/>
    <property type="match status" value="1"/>
</dbReference>
<dbReference type="EC" id="2.4.-.-" evidence="3"/>
<comment type="caution">
    <text evidence="3">The sequence shown here is derived from an EMBL/GenBank/DDBJ whole genome shotgun (WGS) entry which is preliminary data.</text>
</comment>
<dbReference type="RefSeq" id="WP_377024860.1">
    <property type="nucleotide sequence ID" value="NZ_JBHLTS010000071.1"/>
</dbReference>
<dbReference type="GO" id="GO:0016757">
    <property type="term" value="F:glycosyltransferase activity"/>
    <property type="evidence" value="ECO:0007669"/>
    <property type="project" value="UniProtKB-KW"/>
</dbReference>
<organism evidence="3 4">
    <name type="scientific">Mucilaginibacter angelicae</name>
    <dbReference type="NCBI Taxonomy" id="869718"/>
    <lineage>
        <taxon>Bacteria</taxon>
        <taxon>Pseudomonadati</taxon>
        <taxon>Bacteroidota</taxon>
        <taxon>Sphingobacteriia</taxon>
        <taxon>Sphingobacteriales</taxon>
        <taxon>Sphingobacteriaceae</taxon>
        <taxon>Mucilaginibacter</taxon>
    </lineage>
</organism>
<evidence type="ECO:0000259" key="2">
    <source>
        <dbReference type="Pfam" id="PF00534"/>
    </source>
</evidence>
<name>A0ABV6LC96_9SPHI</name>
<keyword evidence="1 3" id="KW-0808">Transferase</keyword>
<dbReference type="CDD" id="cd03801">
    <property type="entry name" value="GT4_PimA-like"/>
    <property type="match status" value="1"/>
</dbReference>
<gene>
    <name evidence="3" type="ORF">ACFFGT_22985</name>
</gene>
<keyword evidence="4" id="KW-1185">Reference proteome</keyword>
<evidence type="ECO:0000313" key="3">
    <source>
        <dbReference type="EMBL" id="MFC0517093.1"/>
    </source>
</evidence>
<proteinExistence type="predicted"/>
<dbReference type="PANTHER" id="PTHR46401:SF2">
    <property type="entry name" value="GLYCOSYLTRANSFERASE WBBK-RELATED"/>
    <property type="match status" value="1"/>
</dbReference>
<dbReference type="EMBL" id="JBHLTS010000071">
    <property type="protein sequence ID" value="MFC0517093.1"/>
    <property type="molecule type" value="Genomic_DNA"/>
</dbReference>
<feature type="domain" description="Glycosyl transferase family 1" evidence="2">
    <location>
        <begin position="185"/>
        <end position="339"/>
    </location>
</feature>
<reference evidence="3 4" key="1">
    <citation type="submission" date="2024-09" db="EMBL/GenBank/DDBJ databases">
        <authorList>
            <person name="Sun Q."/>
            <person name="Mori K."/>
        </authorList>
    </citation>
    <scope>NUCLEOTIDE SEQUENCE [LARGE SCALE GENOMIC DNA]</scope>
    <source>
        <strain evidence="3 4">NCAIM B.02415</strain>
    </source>
</reference>
<dbReference type="SUPFAM" id="SSF53756">
    <property type="entry name" value="UDP-Glycosyltransferase/glycogen phosphorylase"/>
    <property type="match status" value="1"/>
</dbReference>
<accession>A0ABV6LC96</accession>
<keyword evidence="3" id="KW-0328">Glycosyltransferase</keyword>
<evidence type="ECO:0000256" key="1">
    <source>
        <dbReference type="ARBA" id="ARBA00022679"/>
    </source>
</evidence>